<dbReference type="Gene3D" id="3.40.430.10">
    <property type="entry name" value="Dihydrofolate Reductase, subunit A"/>
    <property type="match status" value="1"/>
</dbReference>
<dbReference type="SUPFAM" id="SSF53597">
    <property type="entry name" value="Dihydrofolate reductase-like"/>
    <property type="match status" value="1"/>
</dbReference>
<sequence>MREIVNSTYISLDGVIESPQNWPDTGGFTDEGNRIQNDLVLGCSAILMGRHTYESFAGVWPNLPANELVDKMNTMPKYVASSTLTAPQWTNSHVIKGDLVEAVTALKQEPGGDIVQFGVGEVTRTLLSAGLLDRLRLWVHPFFIGHGGPEALLYRDLPTTHFDLTSATPLTSGIVVLDYRVRR</sequence>
<feature type="domain" description="Bacterial bifunctional deaminase-reductase C-terminal" evidence="1">
    <location>
        <begin position="6"/>
        <end position="176"/>
    </location>
</feature>
<protein>
    <submittedName>
        <fullName evidence="2">Dihydrofolate reductase family protein</fullName>
    </submittedName>
</protein>
<dbReference type="InterPro" id="IPR050765">
    <property type="entry name" value="Riboflavin_Biosynth_HTPR"/>
</dbReference>
<dbReference type="RefSeq" id="WP_344168602.1">
    <property type="nucleotide sequence ID" value="NZ_BAAANC010000001.1"/>
</dbReference>
<dbReference type="InterPro" id="IPR002734">
    <property type="entry name" value="RibDG_C"/>
</dbReference>
<evidence type="ECO:0000313" key="2">
    <source>
        <dbReference type="EMBL" id="GAA1510805.1"/>
    </source>
</evidence>
<comment type="caution">
    <text evidence="2">The sequence shown here is derived from an EMBL/GenBank/DDBJ whole genome shotgun (WGS) entry which is preliminary data.</text>
</comment>
<reference evidence="3" key="1">
    <citation type="journal article" date="2019" name="Int. J. Syst. Evol. Microbiol.">
        <title>The Global Catalogue of Microorganisms (GCM) 10K type strain sequencing project: providing services to taxonomists for standard genome sequencing and annotation.</title>
        <authorList>
            <consortium name="The Broad Institute Genomics Platform"/>
            <consortium name="The Broad Institute Genome Sequencing Center for Infectious Disease"/>
            <person name="Wu L."/>
            <person name="Ma J."/>
        </authorList>
    </citation>
    <scope>NUCLEOTIDE SEQUENCE [LARGE SCALE GENOMIC DNA]</scope>
    <source>
        <strain evidence="3">JCM 14303</strain>
    </source>
</reference>
<dbReference type="Proteomes" id="UP001500363">
    <property type="component" value="Unassembled WGS sequence"/>
</dbReference>
<dbReference type="PANTHER" id="PTHR38011:SF2">
    <property type="entry name" value="BIFUNCTIONAL DEAMINASE-REDUCTASE DOMAIN PROTEIN"/>
    <property type="match status" value="1"/>
</dbReference>
<dbReference type="Pfam" id="PF01872">
    <property type="entry name" value="RibD_C"/>
    <property type="match status" value="1"/>
</dbReference>
<dbReference type="EMBL" id="BAAANC010000001">
    <property type="protein sequence ID" value="GAA1510805.1"/>
    <property type="molecule type" value="Genomic_DNA"/>
</dbReference>
<accession>A0ABP4KVD6</accession>
<keyword evidence="3" id="KW-1185">Reference proteome</keyword>
<proteinExistence type="predicted"/>
<name>A0ABP4KVD6_9ACTN</name>
<evidence type="ECO:0000313" key="3">
    <source>
        <dbReference type="Proteomes" id="UP001500363"/>
    </source>
</evidence>
<dbReference type="PANTHER" id="PTHR38011">
    <property type="entry name" value="DIHYDROFOLATE REDUCTASE FAMILY PROTEIN (AFU_ORTHOLOGUE AFUA_8G06820)"/>
    <property type="match status" value="1"/>
</dbReference>
<dbReference type="InterPro" id="IPR024072">
    <property type="entry name" value="DHFR-like_dom_sf"/>
</dbReference>
<gene>
    <name evidence="2" type="ORF">GCM10009741_04940</name>
</gene>
<evidence type="ECO:0000259" key="1">
    <source>
        <dbReference type="Pfam" id="PF01872"/>
    </source>
</evidence>
<organism evidence="2 3">
    <name type="scientific">Kribbella lupini</name>
    <dbReference type="NCBI Taxonomy" id="291602"/>
    <lineage>
        <taxon>Bacteria</taxon>
        <taxon>Bacillati</taxon>
        <taxon>Actinomycetota</taxon>
        <taxon>Actinomycetes</taxon>
        <taxon>Propionibacteriales</taxon>
        <taxon>Kribbellaceae</taxon>
        <taxon>Kribbella</taxon>
    </lineage>
</organism>